<evidence type="ECO:0000313" key="4">
    <source>
        <dbReference type="Proteomes" id="UP000030108"/>
    </source>
</evidence>
<dbReference type="PANTHER" id="PTHR31836">
    <property type="match status" value="1"/>
</dbReference>
<name>X8J0S9_9AGAM</name>
<dbReference type="AlphaFoldDB" id="X8J0S9"/>
<feature type="non-terminal residue" evidence="3">
    <location>
        <position position="170"/>
    </location>
</feature>
<accession>X8J0S9</accession>
<evidence type="ECO:0000313" key="3">
    <source>
        <dbReference type="EMBL" id="EUC55968.1"/>
    </source>
</evidence>
<feature type="chain" id="PRO_5004985807" evidence="2">
    <location>
        <begin position="22"/>
        <end position="170"/>
    </location>
</feature>
<dbReference type="EMBL" id="JATN01000322">
    <property type="protein sequence ID" value="EUC55968.1"/>
    <property type="molecule type" value="Genomic_DNA"/>
</dbReference>
<proteinExistence type="predicted"/>
<evidence type="ECO:0000256" key="2">
    <source>
        <dbReference type="SAM" id="SignalP"/>
    </source>
</evidence>
<dbReference type="CDD" id="cd22191">
    <property type="entry name" value="DPBB_RlpA_EXP_N-like"/>
    <property type="match status" value="1"/>
</dbReference>
<keyword evidence="1 2" id="KW-0732">Signal</keyword>
<sequence length="170" mass="18372">MQFSIISYALTLITTSLLALAAPAIPAGVVPAVVLPAGINLSNATAGYNATHGLAYNKELHGPLTQRDLVARQSYSGDATFFYPGLGACEGTNNQWEHVVALNAPRAVAMEQQSKLLAHNHDRRIWQAVKAAIVDMCPGCGWGSLDMSPALFQQFTSLDTGRFHITWWFS</sequence>
<dbReference type="Proteomes" id="UP000030108">
    <property type="component" value="Unassembled WGS sequence"/>
</dbReference>
<organism evidence="3 4">
    <name type="scientific">Rhizoctonia solani AG-3 Rhs1AP</name>
    <dbReference type="NCBI Taxonomy" id="1086054"/>
    <lineage>
        <taxon>Eukaryota</taxon>
        <taxon>Fungi</taxon>
        <taxon>Dikarya</taxon>
        <taxon>Basidiomycota</taxon>
        <taxon>Agaricomycotina</taxon>
        <taxon>Agaricomycetes</taxon>
        <taxon>Cantharellales</taxon>
        <taxon>Ceratobasidiaceae</taxon>
        <taxon>Rhizoctonia</taxon>
    </lineage>
</organism>
<gene>
    <name evidence="3" type="ORF">RSOL_148830</name>
</gene>
<protein>
    <submittedName>
        <fullName evidence="3">Riboflavin aldehyde-forming enzyme, putative</fullName>
    </submittedName>
</protein>
<dbReference type="InterPro" id="IPR036908">
    <property type="entry name" value="RlpA-like_sf"/>
</dbReference>
<reference evidence="4" key="1">
    <citation type="journal article" date="2014" name="Genome Announc.">
        <title>Draft genome sequence of the plant-pathogenic soil fungus Rhizoctonia solani anastomosis group 3 strain Rhs1AP.</title>
        <authorList>
            <person name="Cubeta M.A."/>
            <person name="Thomas E."/>
            <person name="Dean R.A."/>
            <person name="Jabaji S."/>
            <person name="Neate S.M."/>
            <person name="Tavantzis S."/>
            <person name="Toda T."/>
            <person name="Vilgalys R."/>
            <person name="Bharathan N."/>
            <person name="Fedorova-Abrams N."/>
            <person name="Pakala S.B."/>
            <person name="Pakala S.M."/>
            <person name="Zafar N."/>
            <person name="Joardar V."/>
            <person name="Losada L."/>
            <person name="Nierman W.C."/>
        </authorList>
    </citation>
    <scope>NUCLEOTIDE SEQUENCE [LARGE SCALE GENOMIC DNA]</scope>
    <source>
        <strain evidence="4">AG-3</strain>
    </source>
</reference>
<comment type="caution">
    <text evidence="3">The sequence shown here is derived from an EMBL/GenBank/DDBJ whole genome shotgun (WGS) entry which is preliminary data.</text>
</comment>
<dbReference type="OrthoDB" id="623670at2759"/>
<feature type="signal peptide" evidence="2">
    <location>
        <begin position="1"/>
        <end position="21"/>
    </location>
</feature>
<dbReference type="PANTHER" id="PTHR31836:SF25">
    <property type="entry name" value="RLPA-LIKE PROTEIN DOUBLE-PSI BETA-BARREL DOMAIN-CONTAINING PROTEIN"/>
    <property type="match status" value="1"/>
</dbReference>
<evidence type="ECO:0000256" key="1">
    <source>
        <dbReference type="ARBA" id="ARBA00022729"/>
    </source>
</evidence>
<dbReference type="InterPro" id="IPR051477">
    <property type="entry name" value="Expansin_CellWall"/>
</dbReference>
<dbReference type="SUPFAM" id="SSF50685">
    <property type="entry name" value="Barwin-like endoglucanases"/>
    <property type="match status" value="1"/>
</dbReference>
<dbReference type="Gene3D" id="2.40.40.10">
    <property type="entry name" value="RlpA-like domain"/>
    <property type="match status" value="1"/>
</dbReference>